<accession>A0A420WM25</accession>
<evidence type="ECO:0000313" key="3">
    <source>
        <dbReference type="Proteomes" id="UP000282211"/>
    </source>
</evidence>
<proteinExistence type="predicted"/>
<sequence>MNFIFRLPRNISINLRSTTALMAVLIGSTAGPALAQVTEADQGVFTIAPGFCTNGRIVIMDGQSECVIDDSLESLIEDFQNADLASNPIAAGERGDKKALRLLPDVSLEASNAQNAKTEDFLSRHALLSARPFSEEERLNYDLLGFVLRQRQRLVPFDEARIPFTNDSGFFNEMAYIARQTRFNKVADYEAYAARLTQLPRYFEQHRTNMERGVETGMTAAAEIMPGILDIVKTLSEGPAETHSLYAPFKTLPENFSAADKKRLKALGEAAINSAVLPAYRDLARFLEKDYIPKARKVPGIGVNDESRNYYRALVRYFTTLDLTPDEIHEIGLSEVTRIRAEMDDIIKEVGFKGSFAEFVQDLRTNPKFYAKTERELLMTASYLAKKIDGKMPEYFKTLPRLSYGVIPVPKEIAANYTTGRYFGGNPEQGRAGNYVVNTYDLKSRPLYNLPALTAHEGVPGHHQQIAIAQELENVPPFRQSLYPNAFGEGWGLYSEKLAGEMGIYETPYERFGQLTYEMWRACRLVVDTGMHWKGWSRDKAEACFLENSALAAHNIKTEVDRYISWPGQALAYKIGELKILELRKKSEESLGEDFDIRRFHDAVLEDGGVPLDMLEKKIERWIGQEIQRISDEATNSNMRATTTSGNR</sequence>
<protein>
    <submittedName>
        <fullName evidence="2">Uncharacterized protein (DUF885 family)</fullName>
    </submittedName>
</protein>
<comment type="caution">
    <text evidence="2">The sequence shown here is derived from an EMBL/GenBank/DDBJ whole genome shotgun (WGS) entry which is preliminary data.</text>
</comment>
<evidence type="ECO:0000256" key="1">
    <source>
        <dbReference type="SAM" id="SignalP"/>
    </source>
</evidence>
<keyword evidence="3" id="KW-1185">Reference proteome</keyword>
<gene>
    <name evidence="2" type="ORF">DES40_1425</name>
</gene>
<feature type="chain" id="PRO_5018988011" evidence="1">
    <location>
        <begin position="36"/>
        <end position="648"/>
    </location>
</feature>
<dbReference type="RefSeq" id="WP_233345485.1">
    <property type="nucleotide sequence ID" value="NZ_RBII01000001.1"/>
</dbReference>
<dbReference type="PANTHER" id="PTHR33361">
    <property type="entry name" value="GLR0591 PROTEIN"/>
    <property type="match status" value="1"/>
</dbReference>
<dbReference type="EMBL" id="RBII01000001">
    <property type="protein sequence ID" value="RKQ72088.1"/>
    <property type="molecule type" value="Genomic_DNA"/>
</dbReference>
<feature type="signal peptide" evidence="1">
    <location>
        <begin position="1"/>
        <end position="35"/>
    </location>
</feature>
<dbReference type="Proteomes" id="UP000282211">
    <property type="component" value="Unassembled WGS sequence"/>
</dbReference>
<dbReference type="Pfam" id="PF05960">
    <property type="entry name" value="DUF885"/>
    <property type="match status" value="1"/>
</dbReference>
<dbReference type="PANTHER" id="PTHR33361:SF2">
    <property type="entry name" value="DUF885 DOMAIN-CONTAINING PROTEIN"/>
    <property type="match status" value="1"/>
</dbReference>
<keyword evidence="1" id="KW-0732">Signal</keyword>
<dbReference type="InterPro" id="IPR010281">
    <property type="entry name" value="DUF885"/>
</dbReference>
<organism evidence="2 3">
    <name type="scientific">Litorimonas taeanensis</name>
    <dbReference type="NCBI Taxonomy" id="568099"/>
    <lineage>
        <taxon>Bacteria</taxon>
        <taxon>Pseudomonadati</taxon>
        <taxon>Pseudomonadota</taxon>
        <taxon>Alphaproteobacteria</taxon>
        <taxon>Maricaulales</taxon>
        <taxon>Robiginitomaculaceae</taxon>
    </lineage>
</organism>
<evidence type="ECO:0000313" key="2">
    <source>
        <dbReference type="EMBL" id="RKQ72088.1"/>
    </source>
</evidence>
<reference evidence="2 3" key="1">
    <citation type="submission" date="2018-10" db="EMBL/GenBank/DDBJ databases">
        <title>Genomic Encyclopedia of Type Strains, Phase IV (KMG-IV): sequencing the most valuable type-strain genomes for metagenomic binning, comparative biology and taxonomic classification.</title>
        <authorList>
            <person name="Goeker M."/>
        </authorList>
    </citation>
    <scope>NUCLEOTIDE SEQUENCE [LARGE SCALE GENOMIC DNA]</scope>
    <source>
        <strain evidence="2 3">DSM 22008</strain>
    </source>
</reference>
<dbReference type="InParanoid" id="A0A420WM25"/>
<name>A0A420WM25_9PROT</name>
<dbReference type="AlphaFoldDB" id="A0A420WM25"/>